<dbReference type="SUPFAM" id="SSF53649">
    <property type="entry name" value="Alkaline phosphatase-like"/>
    <property type="match status" value="1"/>
</dbReference>
<reference evidence="1 2" key="1">
    <citation type="submission" date="2020-05" db="EMBL/GenBank/DDBJ databases">
        <title>Flexivirga sp. ID2601S isolated from air conditioner.</title>
        <authorList>
            <person name="Kim D.H."/>
        </authorList>
    </citation>
    <scope>NUCLEOTIDE SEQUENCE [LARGE SCALE GENOMIC DNA]</scope>
    <source>
        <strain evidence="1 2">ID2601S</strain>
    </source>
</reference>
<dbReference type="AlphaFoldDB" id="A0A849AHE8"/>
<evidence type="ECO:0000313" key="1">
    <source>
        <dbReference type="EMBL" id="NNG39875.1"/>
    </source>
</evidence>
<dbReference type="EMBL" id="JABENB010000001">
    <property type="protein sequence ID" value="NNG39875.1"/>
    <property type="molecule type" value="Genomic_DNA"/>
</dbReference>
<organism evidence="1 2">
    <name type="scientific">Flexivirga aerilata</name>
    <dbReference type="NCBI Taxonomy" id="1656889"/>
    <lineage>
        <taxon>Bacteria</taxon>
        <taxon>Bacillati</taxon>
        <taxon>Actinomycetota</taxon>
        <taxon>Actinomycetes</taxon>
        <taxon>Micrococcales</taxon>
        <taxon>Dermacoccaceae</taxon>
        <taxon>Flexivirga</taxon>
    </lineage>
</organism>
<name>A0A849AHE8_9MICO</name>
<comment type="caution">
    <text evidence="1">The sequence shown here is derived from an EMBL/GenBank/DDBJ whole genome shotgun (WGS) entry which is preliminary data.</text>
</comment>
<dbReference type="Gene3D" id="3.40.720.10">
    <property type="entry name" value="Alkaline Phosphatase, subunit A"/>
    <property type="match status" value="1"/>
</dbReference>
<dbReference type="PANTHER" id="PTHR10151">
    <property type="entry name" value="ECTONUCLEOTIDE PYROPHOSPHATASE/PHOSPHODIESTERASE"/>
    <property type="match status" value="1"/>
</dbReference>
<dbReference type="InterPro" id="IPR017850">
    <property type="entry name" value="Alkaline_phosphatase_core_sf"/>
</dbReference>
<dbReference type="Pfam" id="PF01663">
    <property type="entry name" value="Phosphodiest"/>
    <property type="match status" value="1"/>
</dbReference>
<dbReference type="GO" id="GO:0016787">
    <property type="term" value="F:hydrolase activity"/>
    <property type="evidence" value="ECO:0007669"/>
    <property type="project" value="UniProtKB-ARBA"/>
</dbReference>
<protein>
    <submittedName>
        <fullName evidence="1">Alkaline phosphatase family protein</fullName>
    </submittedName>
</protein>
<dbReference type="PANTHER" id="PTHR10151:SF120">
    <property type="entry name" value="BIS(5'-ADENOSYL)-TRIPHOSPHATASE"/>
    <property type="match status" value="1"/>
</dbReference>
<dbReference type="RefSeq" id="WP_171155034.1">
    <property type="nucleotide sequence ID" value="NZ_JABENB010000001.1"/>
</dbReference>
<dbReference type="Proteomes" id="UP000557772">
    <property type="component" value="Unassembled WGS sequence"/>
</dbReference>
<proteinExistence type="predicted"/>
<evidence type="ECO:0000313" key="2">
    <source>
        <dbReference type="Proteomes" id="UP000557772"/>
    </source>
</evidence>
<accession>A0A849AHE8</accession>
<gene>
    <name evidence="1" type="ORF">HJ588_11390</name>
</gene>
<keyword evidence="2" id="KW-1185">Reference proteome</keyword>
<sequence>MSLEALAPSYDGRGLGGVLPRVAASLGALPLPEDWPAAVALPEARRAVVVLADGLGAELLRRRSGHAPFLRSVIGGQPDHIPATLSAGFPSTTATSMGTFGTGLPPGEHGLVGYQLRIPGTDRLFNELDWIDGPDPLQWQPHPTMFERVGAAGVPVTMVGPGKFDGSGLTRAALRGARFAGARDLPGAVDAALAAVRDGDRALVYLYWGAIDSTGHQYGCESWQWGDAVEAFDGEMRRLAASLPAGTSLTATADHGMVDLPDSAKIDVATDPELGAGVELAGGEMRAAHLYCRPGAADDVRAAWEARLGDDAWVMSREKAVAAGLFGTVSDAVLPRIGDVVVAMHGVVGAYDSRVMRPRVSSLIGQHGSLTDAEQLVPMIHLPAQ</sequence>
<dbReference type="InterPro" id="IPR002591">
    <property type="entry name" value="Phosphodiest/P_Trfase"/>
</dbReference>